<evidence type="ECO:0007829" key="5">
    <source>
        <dbReference type="PDB" id="6C2S"/>
    </source>
</evidence>
<feature type="domain" description="HTH marR-type" evidence="2">
    <location>
        <begin position="44"/>
        <end position="181"/>
    </location>
</feature>
<dbReference type="PDBsum" id="6C28"/>
<dbReference type="InterPro" id="IPR036388">
    <property type="entry name" value="WH-like_DNA-bd_sf"/>
</dbReference>
<dbReference type="GO" id="GO:0006950">
    <property type="term" value="P:response to stress"/>
    <property type="evidence" value="ECO:0007669"/>
    <property type="project" value="TreeGrafter"/>
</dbReference>
<dbReference type="PANTHER" id="PTHR33164">
    <property type="entry name" value="TRANSCRIPTIONAL REGULATOR, MARR FAMILY"/>
    <property type="match status" value="1"/>
</dbReference>
<dbReference type="PhylomeDB" id="Q6N8V9"/>
<protein>
    <submittedName>
        <fullName evidence="3">Transcriptional regulator, MarR family</fullName>
    </submittedName>
</protein>
<evidence type="ECO:0000313" key="3">
    <source>
        <dbReference type="EMBL" id="CAE27235.1"/>
    </source>
</evidence>
<dbReference type="PDB" id="6C28">
    <property type="method" value="X-ray"/>
    <property type="resolution" value="2.09 A"/>
    <property type="chains" value="A/B/C/D=1-183"/>
</dbReference>
<dbReference type="PROSITE" id="PS50995">
    <property type="entry name" value="HTH_MARR_2"/>
    <property type="match status" value="1"/>
</dbReference>
<dbReference type="Pfam" id="PF01047">
    <property type="entry name" value="MarR"/>
    <property type="match status" value="1"/>
</dbReference>
<dbReference type="SMART" id="SM00347">
    <property type="entry name" value="HTH_MARR"/>
    <property type="match status" value="1"/>
</dbReference>
<organism evidence="3">
    <name type="scientific">Rhodopseudomonas palustris (strain ATCC BAA-98 / CGA009)</name>
    <dbReference type="NCBI Taxonomy" id="258594"/>
    <lineage>
        <taxon>Bacteria</taxon>
        <taxon>Pseudomonadati</taxon>
        <taxon>Pseudomonadota</taxon>
        <taxon>Alphaproteobacteria</taxon>
        <taxon>Hyphomicrobiales</taxon>
        <taxon>Nitrobacteraceae</taxon>
        <taxon>Rhodopseudomonas</taxon>
    </lineage>
</organism>
<dbReference type="EMBL" id="BX572598">
    <property type="protein sequence ID" value="CAE27235.1"/>
    <property type="molecule type" value="Genomic_DNA"/>
</dbReference>
<dbReference type="eggNOG" id="COG1846">
    <property type="taxonomic scope" value="Bacteria"/>
</dbReference>
<dbReference type="STRING" id="258594.RPA1794"/>
<reference evidence="3" key="1">
    <citation type="journal article" date="2004" name="Nat. Biotechnol.">
        <title>Complete genome sequence of the metabolically versatile photosynthetic bacterium Rhodopseudomonas palustris.</title>
        <authorList>
            <person name="Larimer F.W."/>
            <person name="Chain P."/>
            <person name="Hauser L."/>
            <person name="Lamerdin J."/>
            <person name="Malfatti S."/>
            <person name="Do L."/>
            <person name="Land M.L."/>
            <person name="Pelletier D.A."/>
            <person name="Beatty J.T."/>
            <person name="Lang A.S."/>
            <person name="Tabita F.R."/>
            <person name="Gibson J.L."/>
            <person name="Hanson T.E."/>
            <person name="Bobst C."/>
            <person name="Torres J.L."/>
            <person name="Peres C."/>
            <person name="Harrison F.H."/>
            <person name="Gibson J."/>
            <person name="Harwood C.S."/>
        </authorList>
    </citation>
    <scope>NUCLEOTIDE SEQUENCE [LARGE SCALE GENOMIC DNA]</scope>
    <source>
        <strain evidence="3">CGA009</strain>
    </source>
</reference>
<dbReference type="InterPro" id="IPR036390">
    <property type="entry name" value="WH_DNA-bd_sf"/>
</dbReference>
<dbReference type="PDB" id="6C2S">
    <property type="method" value="X-ray"/>
    <property type="resolution" value="2.85 A"/>
    <property type="chains" value="A/B/C/D=1-183"/>
</dbReference>
<evidence type="ECO:0000256" key="1">
    <source>
        <dbReference type="SAM" id="MobiDB-lite"/>
    </source>
</evidence>
<feature type="region of interest" description="Disordered" evidence="1">
    <location>
        <begin position="1"/>
        <end position="34"/>
    </location>
</feature>
<feature type="compositionally biased region" description="Polar residues" evidence="1">
    <location>
        <begin position="1"/>
        <end position="16"/>
    </location>
</feature>
<evidence type="ECO:0007829" key="4">
    <source>
        <dbReference type="PDB" id="6C28"/>
    </source>
</evidence>
<reference evidence="4 5" key="2">
    <citation type="journal article" date="2018" name="J. Biol. Chem.">
        <title>Structural basis of transcriptional regulation by CouR, a repressor of coumarate catabolism, in &lt;i&gt;Rhodopseudomonas palustris&lt;/i&gt;.</title>
        <authorList>
            <person name="Cogan D.P."/>
            <person name="Baraquet C."/>
            <person name="Harwood C.S."/>
            <person name="Nair S.K."/>
        </authorList>
    </citation>
    <scope>X-RAY CRYSTALLOGRAPHY (2.07 ANGSTROMS)</scope>
</reference>
<gene>
    <name evidence="3" type="ordered locus">RPA1794</name>
</gene>
<dbReference type="HOGENOM" id="CLU_083287_4_1_5"/>
<dbReference type="PDBsum" id="6C9T"/>
<dbReference type="SUPFAM" id="SSF46785">
    <property type="entry name" value="Winged helix' DNA-binding domain"/>
    <property type="match status" value="1"/>
</dbReference>
<proteinExistence type="evidence at protein level"/>
<dbReference type="PRINTS" id="PR00598">
    <property type="entry name" value="HTHMARR"/>
</dbReference>
<dbReference type="GO" id="GO:0003700">
    <property type="term" value="F:DNA-binding transcription factor activity"/>
    <property type="evidence" value="ECO:0007669"/>
    <property type="project" value="InterPro"/>
</dbReference>
<dbReference type="InterPro" id="IPR039422">
    <property type="entry name" value="MarR/SlyA-like"/>
</dbReference>
<dbReference type="PDBsum" id="6C2S"/>
<dbReference type="Gene3D" id="1.10.10.10">
    <property type="entry name" value="Winged helix-like DNA-binding domain superfamily/Winged helix DNA-binding domain"/>
    <property type="match status" value="1"/>
</dbReference>
<dbReference type="SMR" id="Q6N8V9"/>
<evidence type="ECO:0000259" key="2">
    <source>
        <dbReference type="PROSITE" id="PS50995"/>
    </source>
</evidence>
<keyword evidence="4 5" id="KW-0002">3D-structure</keyword>
<name>Q6N8V9_RHOPA</name>
<sequence length="183" mass="19992">MTSSNRITSPAMTASKTAAVAKPTRAGRKAPAVETAPEASELKMGELSELLGYALKRAQLRVFEDFLHCVAPVQLTPAQFSVLLLLDANPGRNQTEIATTLGILRPNFVAMLDALEGRGLCVRTRSPSDRRSHILMLTDKGRATLARAKKLVATRHEDRLTELLGRDNRDALLSMLATIAREF</sequence>
<dbReference type="PDB" id="6C9T">
    <property type="method" value="X-ray"/>
    <property type="resolution" value="2.07 A"/>
    <property type="chains" value="A/B=1-183"/>
</dbReference>
<dbReference type="PANTHER" id="PTHR33164:SF89">
    <property type="entry name" value="MARR FAMILY REGULATORY PROTEIN"/>
    <property type="match status" value="1"/>
</dbReference>
<dbReference type="InterPro" id="IPR000835">
    <property type="entry name" value="HTH_MarR-typ"/>
</dbReference>
<accession>Q6N8V9</accession>
<dbReference type="AlphaFoldDB" id="Q6N8V9"/>